<reference evidence="2" key="3">
    <citation type="journal article" date="2021" name="Syst. Appl. Microbiol.">
        <title>Roseomonas hellenica sp. nov., isolated from roots of wild-growing Alkanna tinctoria.</title>
        <authorList>
            <person name="Rat A."/>
            <person name="Naranjo H.D."/>
            <person name="Lebbe L."/>
            <person name="Cnockaert M."/>
            <person name="Krigas N."/>
            <person name="Grigoriadou K."/>
            <person name="Maloupa E."/>
            <person name="Willems A."/>
        </authorList>
    </citation>
    <scope>NUCLEOTIDE SEQUENCE</scope>
    <source>
        <strain evidence="2">LMG 31161</strain>
    </source>
</reference>
<evidence type="ECO:0000313" key="2">
    <source>
        <dbReference type="EMBL" id="MBR0659026.1"/>
    </source>
</evidence>
<dbReference type="InterPro" id="IPR052712">
    <property type="entry name" value="Acid_resist_chaperone_HdeD"/>
</dbReference>
<feature type="transmembrane region" description="Helical" evidence="1">
    <location>
        <begin position="157"/>
        <end position="181"/>
    </location>
</feature>
<evidence type="ECO:0000313" key="4">
    <source>
        <dbReference type="Proteomes" id="UP000746741"/>
    </source>
</evidence>
<dbReference type="InterPro" id="IPR005325">
    <property type="entry name" value="DUF308_memb"/>
</dbReference>
<reference evidence="3 4" key="2">
    <citation type="submission" date="2020-02" db="EMBL/GenBank/DDBJ databases">
        <authorList>
            <person name="Sun Q."/>
            <person name="Inoue M."/>
        </authorList>
    </citation>
    <scope>NUCLEOTIDE SEQUENCE [LARGE SCALE GENOMIC DNA]</scope>
    <source>
        <strain evidence="3 4">KCTC 22478</strain>
    </source>
</reference>
<dbReference type="EMBL" id="JAAVUP010000002">
    <property type="protein sequence ID" value="NKE16963.1"/>
    <property type="molecule type" value="Genomic_DNA"/>
</dbReference>
<reference evidence="2" key="1">
    <citation type="submission" date="2020-01" db="EMBL/GenBank/DDBJ databases">
        <authorList>
            <person name="Rat A."/>
        </authorList>
    </citation>
    <scope>NUCLEOTIDE SEQUENCE</scope>
    <source>
        <strain evidence="2">LMG 31161</strain>
    </source>
</reference>
<feature type="transmembrane region" description="Helical" evidence="1">
    <location>
        <begin position="105"/>
        <end position="125"/>
    </location>
</feature>
<feature type="transmembrane region" description="Helical" evidence="1">
    <location>
        <begin position="49"/>
        <end position="69"/>
    </location>
</feature>
<protein>
    <recommendedName>
        <fullName evidence="6">HdeD family acid-resistance protein</fullName>
    </recommendedName>
</protein>
<keyword evidence="1" id="KW-0812">Transmembrane</keyword>
<dbReference type="EMBL" id="JAAEDK010000013">
    <property type="protein sequence ID" value="MBR0659026.1"/>
    <property type="molecule type" value="Genomic_DNA"/>
</dbReference>
<evidence type="ECO:0000313" key="3">
    <source>
        <dbReference type="EMBL" id="NKE16963.1"/>
    </source>
</evidence>
<dbReference type="PANTHER" id="PTHR34989">
    <property type="entry name" value="PROTEIN HDED"/>
    <property type="match status" value="1"/>
</dbReference>
<dbReference type="Pfam" id="PF03729">
    <property type="entry name" value="DUF308"/>
    <property type="match status" value="2"/>
</dbReference>
<proteinExistence type="predicted"/>
<evidence type="ECO:0000256" key="1">
    <source>
        <dbReference type="SAM" id="Phobius"/>
    </source>
</evidence>
<sequence>MSEAPHGLPGHKTVEIMRAMAHHWWAFALRGAAAIVFAALTIMNPGLSLFVLLAFLAAWLAVDGVATIAQAITGKGPHGAWNWLDGLLSLAAALALLLAPGLSLFMLVLMAGAFAIATGVIRLVLAFRAADVMLGAFGAVTVLFGGMLLAYPGSGLIAIAWIVALEAAVMGIILLVLGFRLRRLNREAQAR</sequence>
<dbReference type="Proteomes" id="UP001138708">
    <property type="component" value="Unassembled WGS sequence"/>
</dbReference>
<keyword evidence="4" id="KW-1185">Reference proteome</keyword>
<keyword evidence="1" id="KW-0472">Membrane</keyword>
<evidence type="ECO:0000313" key="5">
    <source>
        <dbReference type="Proteomes" id="UP001138708"/>
    </source>
</evidence>
<comment type="caution">
    <text evidence="2">The sequence shown here is derived from an EMBL/GenBank/DDBJ whole genome shotgun (WGS) entry which is preliminary data.</text>
</comment>
<dbReference type="GO" id="GO:0005886">
    <property type="term" value="C:plasma membrane"/>
    <property type="evidence" value="ECO:0007669"/>
    <property type="project" value="TreeGrafter"/>
</dbReference>
<organism evidence="2 5">
    <name type="scientific">Neoroseomonas oryzicola</name>
    <dbReference type="NCBI Taxonomy" id="535904"/>
    <lineage>
        <taxon>Bacteria</taxon>
        <taxon>Pseudomonadati</taxon>
        <taxon>Pseudomonadota</taxon>
        <taxon>Alphaproteobacteria</taxon>
        <taxon>Acetobacterales</taxon>
        <taxon>Acetobacteraceae</taxon>
        <taxon>Neoroseomonas</taxon>
    </lineage>
</organism>
<name>A0A9X9WFB6_9PROT</name>
<dbReference type="AlphaFoldDB" id="A0A9X9WFB6"/>
<feature type="transmembrane region" description="Helical" evidence="1">
    <location>
        <begin position="132"/>
        <end position="151"/>
    </location>
</feature>
<feature type="transmembrane region" description="Helical" evidence="1">
    <location>
        <begin position="81"/>
        <end position="99"/>
    </location>
</feature>
<dbReference type="Proteomes" id="UP000746741">
    <property type="component" value="Unassembled WGS sequence"/>
</dbReference>
<dbReference type="PANTHER" id="PTHR34989:SF1">
    <property type="entry name" value="PROTEIN HDED"/>
    <property type="match status" value="1"/>
</dbReference>
<dbReference type="RefSeq" id="WP_168040846.1">
    <property type="nucleotide sequence ID" value="NZ_JAAEDK010000013.1"/>
</dbReference>
<evidence type="ECO:0008006" key="6">
    <source>
        <dbReference type="Google" id="ProtNLM"/>
    </source>
</evidence>
<feature type="transmembrane region" description="Helical" evidence="1">
    <location>
        <begin position="24"/>
        <end position="43"/>
    </location>
</feature>
<keyword evidence="1" id="KW-1133">Transmembrane helix</keyword>
<accession>A0A9X9WFB6</accession>
<gene>
    <name evidence="3" type="ORF">GWK15_08420</name>
    <name evidence="2" type="ORF">GXW75_07190</name>
</gene>